<dbReference type="Pfam" id="PF00656">
    <property type="entry name" value="Peptidase_C14"/>
    <property type="match status" value="1"/>
</dbReference>
<keyword evidence="2" id="KW-0812">Transmembrane</keyword>
<dbReference type="NCBIfam" id="NF047832">
    <property type="entry name" value="caspase_w_EACC1"/>
    <property type="match status" value="1"/>
</dbReference>
<gene>
    <name evidence="4" type="ORF">NIE79_004437</name>
</gene>
<evidence type="ECO:0000256" key="2">
    <source>
        <dbReference type="SAM" id="Phobius"/>
    </source>
</evidence>
<comment type="caution">
    <text evidence="4">The sequence shown here is derived from an EMBL/GenBank/DDBJ whole genome shotgun (WGS) entry which is preliminary data.</text>
</comment>
<reference evidence="4 5" key="1">
    <citation type="submission" date="2022-01" db="EMBL/GenBank/DDBJ databases">
        <authorList>
            <person name="Riesco R."/>
            <person name="Trujillo M.E."/>
        </authorList>
    </citation>
    <scope>NUCLEOTIDE SEQUENCE [LARGE SCALE GENOMIC DNA]</scope>
    <source>
        <strain evidence="4 5">NIE79</strain>
    </source>
</reference>
<dbReference type="SUPFAM" id="SSF52129">
    <property type="entry name" value="Caspase-like"/>
    <property type="match status" value="1"/>
</dbReference>
<dbReference type="InterPro" id="IPR029030">
    <property type="entry name" value="Caspase-like_dom_sf"/>
</dbReference>
<protein>
    <submittedName>
        <fullName evidence="4">Caspase family protein</fullName>
    </submittedName>
</protein>
<feature type="transmembrane region" description="Helical" evidence="2">
    <location>
        <begin position="673"/>
        <end position="693"/>
    </location>
</feature>
<organism evidence="4 5">
    <name type="scientific">Micromonospora trifolii</name>
    <dbReference type="NCBI Taxonomy" id="2911208"/>
    <lineage>
        <taxon>Bacteria</taxon>
        <taxon>Bacillati</taxon>
        <taxon>Actinomycetota</taxon>
        <taxon>Actinomycetes</taxon>
        <taxon>Micromonosporales</taxon>
        <taxon>Micromonosporaceae</taxon>
        <taxon>Micromonospora</taxon>
    </lineage>
</organism>
<dbReference type="Proteomes" id="UP001201629">
    <property type="component" value="Unassembled WGS sequence"/>
</dbReference>
<sequence length="833" mass="87136">MTASRVSDFSLVVSAEDGTGGEGVDELAEMLRFALAEAGATRIDQTTTGTAPDGTRGIELLGAIAFIVAAVQTVEAMTKVVEAIRGCLARVAGRRRRVRLAVAGVEVEVAADSDVAPIVAALLAQPGRPMTGLRRALVVANARYDDPALAALRAPTHDADALARVLGDPAIGGFDVELLMDADERTVRRRVAGFFADRDRDDLLLLHFSCHGVKDPHGRLYLAARDTDLTSLGATGVAAAFVNDQLAQTRSKRVILVLDCCYSGAFNRGVAARADRSVHIGDEFNTGTGRIVLTASSATEYAFEGGDLTRAEAGTSVFTTALVDGLATGEADLGGDGEISVDELYDYTYRQVRERTPGQTPMKWTFGVEGSLTVARSVRPAALPEAVLADLASERVALRLEAVTALRRLRGGPNANLAERASTELCRLRDEDDSARVRVAAAAALDGTASPVPPPAPAPGLDPVPSQRPARARTPAAAPTAISDPASTPASASTPRREPTPKPAAAAQRVRDERPGEASATPGRWPATVAHPTLFAVLVAVGLIAVVQAVEMVIVGHDVRNFTGINVLAVVPVVAAIALFTAARVQEWRWAAGMAAVLALTLGQALLTLFSDTVYDHGVVRSGVLWFDGNASAEGPNGFLLRLAVSVPPMLWFALVGPAWSPRRRAWRGVRHPGLLVSVVVALVVSLTGAAMLDPVSDGSSSAFGLIRPQHGASYRPSAVVGLGNVASTYAQTGHNWATALWCAGWLALMITAALTLVSLIRGRRIRWAVVVVVAVLASVAVGLVAGGRYGPSAQYLLARYLAVMTVSVGVGVLAYALFGARREPQTSVVGGE</sequence>
<dbReference type="EMBL" id="JAKKFD010000044">
    <property type="protein sequence ID" value="MCG5445909.1"/>
    <property type="molecule type" value="Genomic_DNA"/>
</dbReference>
<dbReference type="InterPro" id="IPR011600">
    <property type="entry name" value="Pept_C14_caspase"/>
</dbReference>
<accession>A0ABS9N7H5</accession>
<name>A0ABS9N7H5_9ACTN</name>
<feature type="transmembrane region" description="Helical" evidence="2">
    <location>
        <begin position="562"/>
        <end position="583"/>
    </location>
</feature>
<feature type="compositionally biased region" description="Pro residues" evidence="1">
    <location>
        <begin position="451"/>
        <end position="462"/>
    </location>
</feature>
<feature type="domain" description="Peptidase C14 caspase" evidence="3">
    <location>
        <begin position="134"/>
        <end position="359"/>
    </location>
</feature>
<feature type="transmembrane region" description="Helical" evidence="2">
    <location>
        <begin position="798"/>
        <end position="819"/>
    </location>
</feature>
<dbReference type="InterPro" id="IPR052039">
    <property type="entry name" value="Caspase-related_regulators"/>
</dbReference>
<feature type="transmembrane region" description="Helical" evidence="2">
    <location>
        <begin position="768"/>
        <end position="786"/>
    </location>
</feature>
<feature type="region of interest" description="Disordered" evidence="1">
    <location>
        <begin position="446"/>
        <end position="525"/>
    </location>
</feature>
<dbReference type="PANTHER" id="PTHR22576">
    <property type="entry name" value="MUCOSA ASSOCIATED LYMPHOID TISSUE LYMPHOMA TRANSLOCATION PROTEIN 1/PARACASPASE"/>
    <property type="match status" value="1"/>
</dbReference>
<feature type="transmembrane region" description="Helical" evidence="2">
    <location>
        <begin position="590"/>
        <end position="610"/>
    </location>
</feature>
<dbReference type="RefSeq" id="WP_238680853.1">
    <property type="nucleotide sequence ID" value="NZ_JAKKFD010000044.1"/>
</dbReference>
<proteinExistence type="predicted"/>
<feature type="transmembrane region" description="Helical" evidence="2">
    <location>
        <begin position="534"/>
        <end position="556"/>
    </location>
</feature>
<keyword evidence="2" id="KW-0472">Membrane</keyword>
<feature type="transmembrane region" description="Helical" evidence="2">
    <location>
        <begin position="739"/>
        <end position="761"/>
    </location>
</feature>
<feature type="compositionally biased region" description="Low complexity" evidence="1">
    <location>
        <begin position="463"/>
        <end position="494"/>
    </location>
</feature>
<keyword evidence="5" id="KW-1185">Reference proteome</keyword>
<evidence type="ECO:0000313" key="5">
    <source>
        <dbReference type="Proteomes" id="UP001201629"/>
    </source>
</evidence>
<dbReference type="PANTHER" id="PTHR22576:SF37">
    <property type="entry name" value="MUCOSA-ASSOCIATED LYMPHOID TISSUE LYMPHOMA TRANSLOCATION PROTEIN 1"/>
    <property type="match status" value="1"/>
</dbReference>
<evidence type="ECO:0000313" key="4">
    <source>
        <dbReference type="EMBL" id="MCG5445909.1"/>
    </source>
</evidence>
<keyword evidence="2" id="KW-1133">Transmembrane helix</keyword>
<dbReference type="Gene3D" id="3.40.50.1460">
    <property type="match status" value="1"/>
</dbReference>
<evidence type="ECO:0000259" key="3">
    <source>
        <dbReference type="Pfam" id="PF00656"/>
    </source>
</evidence>
<evidence type="ECO:0000256" key="1">
    <source>
        <dbReference type="SAM" id="MobiDB-lite"/>
    </source>
</evidence>